<keyword evidence="3" id="KW-0347">Helicase</keyword>
<gene>
    <name evidence="6" type="ORF">METZ01_LOCUS164432</name>
</gene>
<name>A0A382BCS9_9ZZZZ</name>
<evidence type="ECO:0000256" key="3">
    <source>
        <dbReference type="ARBA" id="ARBA00022806"/>
    </source>
</evidence>
<dbReference type="InterPro" id="IPR013986">
    <property type="entry name" value="DExx_box_DNA_helicase_dom_sf"/>
</dbReference>
<evidence type="ECO:0000313" key="6">
    <source>
        <dbReference type="EMBL" id="SVB11578.1"/>
    </source>
</evidence>
<evidence type="ECO:0000256" key="2">
    <source>
        <dbReference type="ARBA" id="ARBA00022801"/>
    </source>
</evidence>
<feature type="non-terminal residue" evidence="6">
    <location>
        <position position="276"/>
    </location>
</feature>
<dbReference type="PANTHER" id="PTHR11070">
    <property type="entry name" value="UVRD / RECB / PCRA DNA HELICASE FAMILY MEMBER"/>
    <property type="match status" value="1"/>
</dbReference>
<organism evidence="6">
    <name type="scientific">marine metagenome</name>
    <dbReference type="NCBI Taxonomy" id="408172"/>
    <lineage>
        <taxon>unclassified sequences</taxon>
        <taxon>metagenomes</taxon>
        <taxon>ecological metagenomes</taxon>
    </lineage>
</organism>
<dbReference type="EMBL" id="UINC01029218">
    <property type="protein sequence ID" value="SVB11578.1"/>
    <property type="molecule type" value="Genomic_DNA"/>
</dbReference>
<sequence>MAGLKKQPTPNSDQQSAIIHPPSPLMILAGAGTGKTFTLLQRISYQVENGKMSADNIVLLTFTERATIEAREKILNILGPKGSGILINTFHGYCHGMLREFGPNEMAECVLWQDSDIIHYFLDHFDELDELSSRTFKSNPVMAITNAFLPFLSRLKDELITPEYLNKYYTPIEWTPEWISGNFPALHSGTNQNEAALQLRDLTQIYLWFQAAKAREKALDFGDMLLHCYTMLRNQPAILKKVQNRFRHFFIDEYQDNNYALNKIINLISAKYRSIT</sequence>
<evidence type="ECO:0000256" key="1">
    <source>
        <dbReference type="ARBA" id="ARBA00022741"/>
    </source>
</evidence>
<keyword evidence="4" id="KW-0067">ATP-binding</keyword>
<dbReference type="Pfam" id="PF00580">
    <property type="entry name" value="UvrD-helicase"/>
    <property type="match status" value="1"/>
</dbReference>
<protein>
    <recommendedName>
        <fullName evidence="5">UvrD-like helicase ATP-binding domain-containing protein</fullName>
    </recommendedName>
</protein>
<accession>A0A382BCS9</accession>
<dbReference type="CDD" id="cd17932">
    <property type="entry name" value="DEXQc_UvrD"/>
    <property type="match status" value="1"/>
</dbReference>
<feature type="domain" description="UvrD-like helicase ATP-binding" evidence="5">
    <location>
        <begin position="8"/>
        <end position="276"/>
    </location>
</feature>
<dbReference type="Gene3D" id="3.40.50.300">
    <property type="entry name" value="P-loop containing nucleotide triphosphate hydrolases"/>
    <property type="match status" value="1"/>
</dbReference>
<dbReference type="GO" id="GO:0003677">
    <property type="term" value="F:DNA binding"/>
    <property type="evidence" value="ECO:0007669"/>
    <property type="project" value="InterPro"/>
</dbReference>
<dbReference type="SUPFAM" id="SSF52540">
    <property type="entry name" value="P-loop containing nucleoside triphosphate hydrolases"/>
    <property type="match status" value="1"/>
</dbReference>
<dbReference type="Gene3D" id="1.10.10.160">
    <property type="match status" value="1"/>
</dbReference>
<reference evidence="6" key="1">
    <citation type="submission" date="2018-05" db="EMBL/GenBank/DDBJ databases">
        <authorList>
            <person name="Lanie J.A."/>
            <person name="Ng W.-L."/>
            <person name="Kazmierczak K.M."/>
            <person name="Andrzejewski T.M."/>
            <person name="Davidsen T.M."/>
            <person name="Wayne K.J."/>
            <person name="Tettelin H."/>
            <person name="Glass J.I."/>
            <person name="Rusch D."/>
            <person name="Podicherti R."/>
            <person name="Tsui H.-C.T."/>
            <person name="Winkler M.E."/>
        </authorList>
    </citation>
    <scope>NUCLEOTIDE SEQUENCE</scope>
</reference>
<keyword evidence="1" id="KW-0547">Nucleotide-binding</keyword>
<proteinExistence type="predicted"/>
<evidence type="ECO:0000256" key="4">
    <source>
        <dbReference type="ARBA" id="ARBA00022840"/>
    </source>
</evidence>
<dbReference type="InterPro" id="IPR027417">
    <property type="entry name" value="P-loop_NTPase"/>
</dbReference>
<dbReference type="PROSITE" id="PS51198">
    <property type="entry name" value="UVRD_HELICASE_ATP_BIND"/>
    <property type="match status" value="1"/>
</dbReference>
<dbReference type="GO" id="GO:0016787">
    <property type="term" value="F:hydrolase activity"/>
    <property type="evidence" value="ECO:0007669"/>
    <property type="project" value="UniProtKB-KW"/>
</dbReference>
<evidence type="ECO:0000259" key="5">
    <source>
        <dbReference type="PROSITE" id="PS51198"/>
    </source>
</evidence>
<dbReference type="AlphaFoldDB" id="A0A382BCS9"/>
<dbReference type="GO" id="GO:0003678">
    <property type="term" value="F:DNA helicase activity"/>
    <property type="evidence" value="ECO:0007669"/>
    <property type="project" value="InterPro"/>
</dbReference>
<keyword evidence="2" id="KW-0378">Hydrolase</keyword>
<dbReference type="GO" id="GO:0005524">
    <property type="term" value="F:ATP binding"/>
    <property type="evidence" value="ECO:0007669"/>
    <property type="project" value="UniProtKB-KW"/>
</dbReference>
<dbReference type="InterPro" id="IPR014016">
    <property type="entry name" value="UvrD-like_ATP-bd"/>
</dbReference>
<dbReference type="InterPro" id="IPR000212">
    <property type="entry name" value="DNA_helicase_UvrD/REP"/>
</dbReference>